<feature type="compositionally biased region" description="Low complexity" evidence="1">
    <location>
        <begin position="1607"/>
        <end position="1619"/>
    </location>
</feature>
<dbReference type="GO" id="GO:0009190">
    <property type="term" value="P:cyclic nucleotide biosynthetic process"/>
    <property type="evidence" value="ECO:0007669"/>
    <property type="project" value="InterPro"/>
</dbReference>
<protein>
    <recommendedName>
        <fullName evidence="2">Guanylate cyclase domain-containing protein</fullName>
    </recommendedName>
</protein>
<accession>A0A836BTQ0</accession>
<proteinExistence type="predicted"/>
<feature type="region of interest" description="Disordered" evidence="1">
    <location>
        <begin position="1199"/>
        <end position="1233"/>
    </location>
</feature>
<dbReference type="InterPro" id="IPR050697">
    <property type="entry name" value="Adenylyl/Guanylyl_Cyclase_3/4"/>
</dbReference>
<feature type="region of interest" description="Disordered" evidence="1">
    <location>
        <begin position="2041"/>
        <end position="2061"/>
    </location>
</feature>
<gene>
    <name evidence="3" type="ORF">HYH03_014221</name>
</gene>
<feature type="region of interest" description="Disordered" evidence="1">
    <location>
        <begin position="1437"/>
        <end position="1501"/>
    </location>
</feature>
<feature type="region of interest" description="Disordered" evidence="1">
    <location>
        <begin position="1111"/>
        <end position="1130"/>
    </location>
</feature>
<dbReference type="InterPro" id="IPR029787">
    <property type="entry name" value="Nucleotide_cyclase"/>
</dbReference>
<feature type="region of interest" description="Disordered" evidence="1">
    <location>
        <begin position="2247"/>
        <end position="2267"/>
    </location>
</feature>
<dbReference type="Gene3D" id="3.40.190.10">
    <property type="entry name" value="Periplasmic binding protein-like II"/>
    <property type="match status" value="1"/>
</dbReference>
<feature type="region of interest" description="Disordered" evidence="1">
    <location>
        <begin position="1754"/>
        <end position="1785"/>
    </location>
</feature>
<dbReference type="EMBL" id="JAEHOE010000101">
    <property type="protein sequence ID" value="KAG2487108.1"/>
    <property type="molecule type" value="Genomic_DNA"/>
</dbReference>
<name>A0A836BTQ0_9CHLO</name>
<dbReference type="InterPro" id="IPR001054">
    <property type="entry name" value="A/G_cyclase"/>
</dbReference>
<feature type="compositionally biased region" description="Polar residues" evidence="1">
    <location>
        <begin position="1380"/>
        <end position="1389"/>
    </location>
</feature>
<sequence>MVKDTFVSLLASLLDTLRCIEAPVLRGVFVRAINELAAVVRDLMMAAAERHAALQRDFSALSEDYGEFKRVITQNYNVTDRAIASLRRELKADIAQTERFSELIVETAPKEERGRLLLREVSDEMADRLRSGDLSTLGFSGRTELQATVQRSWKGEGGWIVVVGVTAAQRAEFRRRAKEVRVVPHVALIPGFYPSSPYVATLAREHSRRALLPPRDGRLALVTLDHGEGAVQSALVNWTGPAWAAGAAVSQSARVPVATASVEPLTAHAAGNTSWLLELDAATAAGAHLPASFLAPPPGAPGGPAAAPLLLLFRRDWWRWLTLEAGAEPSLGAASAAGGAPTPLPPTWPLLVDLLTGLLGRDLDGDGRADHVLCADLMPGCKGGAVLAAIFASLSQSQGSAQGVWFSTADLSPSLGSSPAALAALRLYAALAAANAAPFTPGGRNLSQSAVPTAAAELLAAGGAVDATGAPLCGAVNPLFAAGRCLFTIDWAPAALRLSGEDVSGVLGAAPLPGSSAVMATVVQGGETAGGQGGGAAQGPQLLPCTPQRCPHATAYGQAEVAALAAMCRRRPPRPQQPAAGGAGAAAADGVMAKAPGPGPLLVNRAPLLGAAGNVWRVAPGQPQDALLRIDAFLGLVGYELDLKYGSVLEAVQSYDGSSSRDLRLPDSALGLAAPDLASLRAAVGDALSHPNAALDVQMPDAMDQLAASALAAAGAAAGPPPDADLSTSLEAAAERFRAIQQAFPYPAILRHLYWNSIGFVSLPQEQQPSDSQPASVLGIALGVSVGTAALLLLSLGALLLLQRRRSSNAARGALARSGVKPPGPGPATTLALTDIQNSTLLWEVLSAELMDECMAIHHGVMRRAIEVNEGYEVFTEGDAFAVAFHGPDDAVSFAMDLQMELLTADWPPQLLALPDGCEQRPATVAAHASLGEPLAGGSMGDPGRRLLRRFTMSHAPISLRRGHAHSSLPGMADLSVPFAPLVPPRPRPWATASSNRTLWDLSVSGRLLPSPEPDSSDQPKRPPGVAAWAPLTLGDFLLLGPGAPLAQEPRSSAGRPGGGSIERLGGVAFASVEAVNPEAVQPSGLQTLRQHGTRLLHAWQPYLPTLGEPEAFEEGTCAGPSRRPALRPGPLGLAVQAALPRSRGSAGRSGPWTAHVPAVPQAGENAGGGLRSSVGLQSPFCSLQAPVDQAEADGVCASGGEEGLARGDNRVPTSQHASSQGKSSPSPGGRSCRAALGLWEAQGSQPSPPRPRLASGPKPLTLLQLVPAPATGTGRLAEGAGAAVLASPHLASPGVKGGVHDVEAVLDPGPKDLVIQRSCRLLPTDLAASGAGAAVGAEQQQLASFDADQDLAALMLPVPSTMLGSRFSRGASPQRHSGHQGQPRSSPQAAAGIEQISIVMHLDDGASSLSGDGGNVSSDSLLGDVATAGRAPSVLAALPPPPHHRSRHLTSQPPPTSTAAVVLGEVPTPSPKPGPPALRRTRTENGHRRATSQTVPPPRVHQSAAANAMFNEAHHSEEEGAEEWRRVVPWRAVDEAVQDELDGLADAQAGSAVEVAPAGGPREGLLGSYGLGGDTIVPALARLRAAFGSNRPGPSEAVGVGQQGTAASSGSAHHSLAADITSGASRRRKHDKSARGPVHRAPFGGVGKDATTPSLLSKHSISTHDHAAAAAAAVPASQPPPPQRAATYASPQRSSPRKLFEARLGSLGRARTGAGLFAAGPDFARTSSPSGAGGGVPPAGLARLLLAQRFSLPPPEGKSATCGSPGGSSADVDSPAQGTGSRRWNLSAVRDRLILPKNGPAPVVPAKQAAARSPQGCATKAPGPSPAVILTGEFLVLGGCEANVEGAEDATRQPGAGPSTQAAGLQHVDAPGSLQAGRASLRETSAPSPASSTRATFVGLISARQTAMSTSPRCAVAARAALDPPLQMASSLEGEVATLELVGPTPSRAPLCLQADGPPPKLPTPVFQAPAAGRLPSTPNQSLVLPGPQFTRAPSSQLGAYLRVSAPWGRVPSHPVAPLQGEPSMGLSRILTAVLDGPSFNQQRSSQVQPRASATGYPSGTPTGDDVFTALFRDVNCAALAHQQGTGAEGPSVGTDSRSYVGWLPRAAATVGSALQLLFDRLLPGDVACADPALEPAADGAYGAAGDGTPCSPIAPELVLRGLRIRVGLHSGPQPGEVELSAVGGVQAARYTGGFLATAKEIADAAAGGMTVLSGSAFRAYQQLRRRARMTDLMLMHVGDHVVRPGHTDAYTSDPHSSSATSPADRPCAALPARELFAVVCPGLLGRLALLPSPVRTHREVLPGCLSAPAGEVAPVFCNVLGVESLLSWEKVLQERSRGLGAASGGHGPSAPGLSAPAATPSAAAGLPSSGPNHAESASVHGSGMVRTALELLRGAIMAAAVRHGGYVVASSSEGGHWVLVFGAPEQAVAWGLAMLDAMLGAQWPPGFLEHELTEEEWQDGVLMRRGLRLRIGIDCGRAMVRLVPRTGRLDYVGRPLNRAARIAAKAKAASVLVSDTVWHAVRPALGTGAEGRSLGQVQLKGVREPLELWAVRRAAGSAGS</sequence>
<dbReference type="Proteomes" id="UP000612055">
    <property type="component" value="Unassembled WGS sequence"/>
</dbReference>
<feature type="region of interest" description="Disordered" evidence="1">
    <location>
        <begin position="1005"/>
        <end position="1027"/>
    </location>
</feature>
<feature type="region of interest" description="Disordered" evidence="1">
    <location>
        <begin position="1140"/>
        <end position="1172"/>
    </location>
</feature>
<dbReference type="SUPFAM" id="SSF55073">
    <property type="entry name" value="Nucleotide cyclase"/>
    <property type="match status" value="2"/>
</dbReference>
<evidence type="ECO:0000313" key="4">
    <source>
        <dbReference type="Proteomes" id="UP000612055"/>
    </source>
</evidence>
<feature type="region of interest" description="Disordered" evidence="1">
    <location>
        <begin position="2340"/>
        <end position="2381"/>
    </location>
</feature>
<dbReference type="CDD" id="cd07302">
    <property type="entry name" value="CHD"/>
    <property type="match status" value="1"/>
</dbReference>
<organism evidence="3 4">
    <name type="scientific">Edaphochlamys debaryana</name>
    <dbReference type="NCBI Taxonomy" id="47281"/>
    <lineage>
        <taxon>Eukaryota</taxon>
        <taxon>Viridiplantae</taxon>
        <taxon>Chlorophyta</taxon>
        <taxon>core chlorophytes</taxon>
        <taxon>Chlorophyceae</taxon>
        <taxon>CS clade</taxon>
        <taxon>Chlamydomonadales</taxon>
        <taxon>Chlamydomonadales incertae sedis</taxon>
        <taxon>Edaphochlamys</taxon>
    </lineage>
</organism>
<dbReference type="Pfam" id="PF00211">
    <property type="entry name" value="Guanylate_cyc"/>
    <property type="match status" value="2"/>
</dbReference>
<dbReference type="GO" id="GO:0035556">
    <property type="term" value="P:intracellular signal transduction"/>
    <property type="evidence" value="ECO:0007669"/>
    <property type="project" value="InterPro"/>
</dbReference>
<feature type="domain" description="Guanylate cyclase" evidence="2">
    <location>
        <begin position="2468"/>
        <end position="2505"/>
    </location>
</feature>
<reference evidence="3" key="1">
    <citation type="journal article" date="2020" name="bioRxiv">
        <title>Comparative genomics of Chlamydomonas.</title>
        <authorList>
            <person name="Craig R.J."/>
            <person name="Hasan A.R."/>
            <person name="Ness R.W."/>
            <person name="Keightley P.D."/>
        </authorList>
    </citation>
    <scope>NUCLEOTIDE SEQUENCE</scope>
    <source>
        <strain evidence="3">CCAP 11/70</strain>
    </source>
</reference>
<evidence type="ECO:0000313" key="3">
    <source>
        <dbReference type="EMBL" id="KAG2487108.1"/>
    </source>
</evidence>
<evidence type="ECO:0000256" key="1">
    <source>
        <dbReference type="SAM" id="MobiDB-lite"/>
    </source>
</evidence>
<feature type="compositionally biased region" description="Polar residues" evidence="1">
    <location>
        <begin position="2251"/>
        <end position="2263"/>
    </location>
</feature>
<evidence type="ECO:0000259" key="2">
    <source>
        <dbReference type="PROSITE" id="PS50125"/>
    </source>
</evidence>
<feature type="compositionally biased region" description="Polar residues" evidence="1">
    <location>
        <begin position="1652"/>
        <end position="1661"/>
    </location>
</feature>
<feature type="compositionally biased region" description="Low complexity" evidence="1">
    <location>
        <begin position="1215"/>
        <end position="1233"/>
    </location>
</feature>
<dbReference type="OrthoDB" id="545881at2759"/>
<dbReference type="PANTHER" id="PTHR43081:SF1">
    <property type="entry name" value="ADENYLATE CYCLASE, TERMINAL-DIFFERENTIATION SPECIFIC"/>
    <property type="match status" value="1"/>
</dbReference>
<comment type="caution">
    <text evidence="3">The sequence shown here is derived from an EMBL/GenBank/DDBJ whole genome shotgun (WGS) entry which is preliminary data.</text>
</comment>
<feature type="region of interest" description="Disordered" evidence="1">
    <location>
        <begin position="1041"/>
        <end position="1060"/>
    </location>
</feature>
<keyword evidence="4" id="KW-1185">Reference proteome</keyword>
<dbReference type="PROSITE" id="PS50125">
    <property type="entry name" value="GUANYLATE_CYCLASE_2"/>
    <property type="match status" value="2"/>
</dbReference>
<feature type="region of interest" description="Disordered" evidence="1">
    <location>
        <begin position="1593"/>
        <end position="1698"/>
    </location>
</feature>
<feature type="domain" description="Guanylate cyclase" evidence="2">
    <location>
        <begin position="830"/>
        <end position="888"/>
    </location>
</feature>
<dbReference type="Gene3D" id="3.30.70.1230">
    <property type="entry name" value="Nucleotide cyclase"/>
    <property type="match status" value="3"/>
</dbReference>
<dbReference type="PANTHER" id="PTHR43081">
    <property type="entry name" value="ADENYLATE CYCLASE, TERMINAL-DIFFERENTIATION SPECIFIC-RELATED"/>
    <property type="match status" value="1"/>
</dbReference>
<feature type="region of interest" description="Disordered" evidence="1">
    <location>
        <begin position="1365"/>
        <end position="1391"/>
    </location>
</feature>
<dbReference type="SMART" id="SM00044">
    <property type="entry name" value="CYCc"/>
    <property type="match status" value="1"/>
</dbReference>
<feature type="compositionally biased region" description="Low complexity" evidence="1">
    <location>
        <begin position="2350"/>
        <end position="2373"/>
    </location>
</feature>